<evidence type="ECO:0000256" key="1">
    <source>
        <dbReference type="SAM" id="MobiDB-lite"/>
    </source>
</evidence>
<sequence length="114" mass="13171">MKRESVESKQETSPSLSQPQVSTPGDEIYIPLDLTVEIIKKLRCLKSLTRFKCVSKQWSPIVTNRIDFIKKMRARSAAIRKRSWMGGFGRERTKTSYCMGRNIGLNRRRSGCFL</sequence>
<comment type="caution">
    <text evidence="2">The sequence shown here is derived from an EMBL/GenBank/DDBJ whole genome shotgun (WGS) entry which is preliminary data.</text>
</comment>
<keyword evidence="3" id="KW-1185">Reference proteome</keyword>
<name>A0A6D2IXH2_9BRAS</name>
<gene>
    <name evidence="2" type="ORF">MERR_LOCUS17063</name>
</gene>
<reference evidence="2" key="1">
    <citation type="submission" date="2020-01" db="EMBL/GenBank/DDBJ databases">
        <authorList>
            <person name="Mishra B."/>
        </authorList>
    </citation>
    <scope>NUCLEOTIDE SEQUENCE [LARGE SCALE GENOMIC DNA]</scope>
</reference>
<proteinExistence type="predicted"/>
<dbReference type="SUPFAM" id="SSF81383">
    <property type="entry name" value="F-box domain"/>
    <property type="match status" value="1"/>
</dbReference>
<dbReference type="AlphaFoldDB" id="A0A6D2IXH2"/>
<evidence type="ECO:0008006" key="4">
    <source>
        <dbReference type="Google" id="ProtNLM"/>
    </source>
</evidence>
<protein>
    <recommendedName>
        <fullName evidence="4">F-box domain-containing protein</fullName>
    </recommendedName>
</protein>
<feature type="region of interest" description="Disordered" evidence="1">
    <location>
        <begin position="1"/>
        <end position="26"/>
    </location>
</feature>
<evidence type="ECO:0000313" key="3">
    <source>
        <dbReference type="Proteomes" id="UP000467841"/>
    </source>
</evidence>
<evidence type="ECO:0000313" key="2">
    <source>
        <dbReference type="EMBL" id="CAA7029828.1"/>
    </source>
</evidence>
<organism evidence="2 3">
    <name type="scientific">Microthlaspi erraticum</name>
    <dbReference type="NCBI Taxonomy" id="1685480"/>
    <lineage>
        <taxon>Eukaryota</taxon>
        <taxon>Viridiplantae</taxon>
        <taxon>Streptophyta</taxon>
        <taxon>Embryophyta</taxon>
        <taxon>Tracheophyta</taxon>
        <taxon>Spermatophyta</taxon>
        <taxon>Magnoliopsida</taxon>
        <taxon>eudicotyledons</taxon>
        <taxon>Gunneridae</taxon>
        <taxon>Pentapetalae</taxon>
        <taxon>rosids</taxon>
        <taxon>malvids</taxon>
        <taxon>Brassicales</taxon>
        <taxon>Brassicaceae</taxon>
        <taxon>Coluteocarpeae</taxon>
        <taxon>Microthlaspi</taxon>
    </lineage>
</organism>
<feature type="compositionally biased region" description="Basic and acidic residues" evidence="1">
    <location>
        <begin position="1"/>
        <end position="10"/>
    </location>
</feature>
<dbReference type="EMBL" id="CACVBM020001085">
    <property type="protein sequence ID" value="CAA7029828.1"/>
    <property type="molecule type" value="Genomic_DNA"/>
</dbReference>
<feature type="compositionally biased region" description="Polar residues" evidence="1">
    <location>
        <begin position="11"/>
        <end position="23"/>
    </location>
</feature>
<accession>A0A6D2IXH2</accession>
<dbReference type="InterPro" id="IPR036047">
    <property type="entry name" value="F-box-like_dom_sf"/>
</dbReference>
<dbReference type="Proteomes" id="UP000467841">
    <property type="component" value="Unassembled WGS sequence"/>
</dbReference>